<dbReference type="Gene3D" id="4.10.240.10">
    <property type="entry name" value="Zn(2)-C6 fungal-type DNA-binding domain"/>
    <property type="match status" value="1"/>
</dbReference>
<gene>
    <name evidence="9" type="ORF">N7450_011158</name>
</gene>
<comment type="caution">
    <text evidence="9">The sequence shown here is derived from an EMBL/GenBank/DDBJ whole genome shotgun (WGS) entry which is preliminary data.</text>
</comment>
<feature type="region of interest" description="Disordered" evidence="7">
    <location>
        <begin position="1"/>
        <end position="23"/>
    </location>
</feature>
<dbReference type="InterPro" id="IPR001138">
    <property type="entry name" value="Zn2Cys6_DnaBD"/>
</dbReference>
<keyword evidence="6" id="KW-0539">Nucleus</keyword>
<dbReference type="PROSITE" id="PS50048">
    <property type="entry name" value="ZN2_CY6_FUNGAL_2"/>
    <property type="match status" value="1"/>
</dbReference>
<keyword evidence="2" id="KW-0479">Metal-binding</keyword>
<feature type="compositionally biased region" description="Low complexity" evidence="7">
    <location>
        <begin position="109"/>
        <end position="123"/>
    </location>
</feature>
<dbReference type="PROSITE" id="PS00463">
    <property type="entry name" value="ZN2_CY6_FUNGAL_1"/>
    <property type="match status" value="1"/>
</dbReference>
<dbReference type="AlphaFoldDB" id="A0AAD6GMP2"/>
<dbReference type="GO" id="GO:0003677">
    <property type="term" value="F:DNA binding"/>
    <property type="evidence" value="ECO:0007669"/>
    <property type="project" value="UniProtKB-KW"/>
</dbReference>
<dbReference type="CDD" id="cd00067">
    <property type="entry name" value="GAL4"/>
    <property type="match status" value="1"/>
</dbReference>
<reference evidence="9 10" key="1">
    <citation type="journal article" date="2023" name="IMA Fungus">
        <title>Comparative genomic study of the Penicillium genus elucidates a diverse pangenome and 15 lateral gene transfer events.</title>
        <authorList>
            <person name="Petersen C."/>
            <person name="Sorensen T."/>
            <person name="Nielsen M.R."/>
            <person name="Sondergaard T.E."/>
            <person name="Sorensen J.L."/>
            <person name="Fitzpatrick D.A."/>
            <person name="Frisvad J.C."/>
            <person name="Nielsen K.L."/>
        </authorList>
    </citation>
    <scope>NUCLEOTIDE SEQUENCE [LARGE SCALE GENOMIC DNA]</scope>
    <source>
        <strain evidence="9 10">IBT 29057</strain>
    </source>
</reference>
<accession>A0AAD6GMP2</accession>
<evidence type="ECO:0000256" key="1">
    <source>
        <dbReference type="ARBA" id="ARBA00004123"/>
    </source>
</evidence>
<dbReference type="InterPro" id="IPR050815">
    <property type="entry name" value="TF_fung"/>
</dbReference>
<evidence type="ECO:0000256" key="4">
    <source>
        <dbReference type="ARBA" id="ARBA00023125"/>
    </source>
</evidence>
<evidence type="ECO:0000313" key="9">
    <source>
        <dbReference type="EMBL" id="KAJ5568672.1"/>
    </source>
</evidence>
<evidence type="ECO:0000256" key="3">
    <source>
        <dbReference type="ARBA" id="ARBA00023015"/>
    </source>
</evidence>
<sequence length="580" mass="65999">MDSLTHREQSSRSAGRQRQRTGKACEECRRRKLRCDGQQPRCSVCIESGAICEVNTQRQPRGPKKGYLKALRNRIAMLENRLPAQGSASFPKLNTLPTPLTDEHDDECSVSSPSNHSESYPSPLIVDNTTVSESDTSLLNTMTSATSISSIPSVGLYSKDIIGTEPISEFLQAELNQLYFDRVHPSVQILHHRRYLSWARKIVKKTSRRSLQYAVWTLASLLSAQFRHFQDSFYQETKRSLEQSYLSGDSNNGVDTEEIQAWILIATYESMRTFHRSAWMSAGRAFRLVQLMRLHEIDSPTNPPLPEADLIETEEKRRVFWLAYFLDHLLSMRNNWPITLNEHVICTRLPAPDADFQSGQPVLGAFLSEAIMDVMPQKASPFNECVILATICGRSLLHAQQYSVRFVYGDLAPNWIDQHQWLDNVLTNRLQILSQYYPSPTQICDPLLSFAHIMGQASVIHLYKGMEAVVWAVDKEAWVLEYRRRAFNAAQEIVRLAKGLTEFNYFKIHPLMPIPLLLCAEFLYGNRGSDAAFTSLLQELLQIFRELKNANDPSQSYIDLLELSCTNASMELVRQSSSAP</sequence>
<dbReference type="InterPro" id="IPR007219">
    <property type="entry name" value="XnlR_reg_dom"/>
</dbReference>
<keyword evidence="10" id="KW-1185">Reference proteome</keyword>
<dbReference type="PANTHER" id="PTHR47338:SF3">
    <property type="entry name" value="C6 FINGER DOMAIN TRANSCRIPTION FACTOR DBAA-RELATED"/>
    <property type="match status" value="1"/>
</dbReference>
<proteinExistence type="predicted"/>
<name>A0AAD6GMP2_9EURO</name>
<keyword evidence="3" id="KW-0805">Transcription regulation</keyword>
<evidence type="ECO:0000313" key="10">
    <source>
        <dbReference type="Proteomes" id="UP001216150"/>
    </source>
</evidence>
<dbReference type="GO" id="GO:0008270">
    <property type="term" value="F:zinc ion binding"/>
    <property type="evidence" value="ECO:0007669"/>
    <property type="project" value="InterPro"/>
</dbReference>
<feature type="compositionally biased region" description="Basic and acidic residues" evidence="7">
    <location>
        <begin position="1"/>
        <end position="10"/>
    </location>
</feature>
<dbReference type="GO" id="GO:0005634">
    <property type="term" value="C:nucleus"/>
    <property type="evidence" value="ECO:0007669"/>
    <property type="project" value="UniProtKB-SubCell"/>
</dbReference>
<evidence type="ECO:0000256" key="7">
    <source>
        <dbReference type="SAM" id="MobiDB-lite"/>
    </source>
</evidence>
<organism evidence="9 10">
    <name type="scientific">Penicillium hetheringtonii</name>
    <dbReference type="NCBI Taxonomy" id="911720"/>
    <lineage>
        <taxon>Eukaryota</taxon>
        <taxon>Fungi</taxon>
        <taxon>Dikarya</taxon>
        <taxon>Ascomycota</taxon>
        <taxon>Pezizomycotina</taxon>
        <taxon>Eurotiomycetes</taxon>
        <taxon>Eurotiomycetidae</taxon>
        <taxon>Eurotiales</taxon>
        <taxon>Aspergillaceae</taxon>
        <taxon>Penicillium</taxon>
    </lineage>
</organism>
<protein>
    <recommendedName>
        <fullName evidence="8">Zn(2)-C6 fungal-type domain-containing protein</fullName>
    </recommendedName>
</protein>
<keyword evidence="5" id="KW-0804">Transcription</keyword>
<dbReference type="Proteomes" id="UP001216150">
    <property type="component" value="Unassembled WGS sequence"/>
</dbReference>
<comment type="subcellular location">
    <subcellularLocation>
        <location evidence="1">Nucleus</location>
    </subcellularLocation>
</comment>
<dbReference type="Pfam" id="PF00172">
    <property type="entry name" value="Zn_clus"/>
    <property type="match status" value="1"/>
</dbReference>
<dbReference type="Pfam" id="PF04082">
    <property type="entry name" value="Fungal_trans"/>
    <property type="match status" value="1"/>
</dbReference>
<keyword evidence="4" id="KW-0238">DNA-binding</keyword>
<dbReference type="SUPFAM" id="SSF57701">
    <property type="entry name" value="Zn2/Cys6 DNA-binding domain"/>
    <property type="match status" value="1"/>
</dbReference>
<dbReference type="SMART" id="SM00066">
    <property type="entry name" value="GAL4"/>
    <property type="match status" value="1"/>
</dbReference>
<evidence type="ECO:0000256" key="6">
    <source>
        <dbReference type="ARBA" id="ARBA00023242"/>
    </source>
</evidence>
<dbReference type="EMBL" id="JAQJAC010000010">
    <property type="protein sequence ID" value="KAJ5568672.1"/>
    <property type="molecule type" value="Genomic_DNA"/>
</dbReference>
<feature type="region of interest" description="Disordered" evidence="7">
    <location>
        <begin position="86"/>
        <end position="123"/>
    </location>
</feature>
<evidence type="ECO:0000256" key="2">
    <source>
        <dbReference type="ARBA" id="ARBA00022723"/>
    </source>
</evidence>
<dbReference type="SMART" id="SM00906">
    <property type="entry name" value="Fungal_trans"/>
    <property type="match status" value="1"/>
</dbReference>
<evidence type="ECO:0000256" key="5">
    <source>
        <dbReference type="ARBA" id="ARBA00023163"/>
    </source>
</evidence>
<feature type="domain" description="Zn(2)-C6 fungal-type" evidence="8">
    <location>
        <begin position="24"/>
        <end position="54"/>
    </location>
</feature>
<dbReference type="InterPro" id="IPR036864">
    <property type="entry name" value="Zn2-C6_fun-type_DNA-bd_sf"/>
</dbReference>
<evidence type="ECO:0000259" key="8">
    <source>
        <dbReference type="PROSITE" id="PS50048"/>
    </source>
</evidence>
<dbReference type="GO" id="GO:0006351">
    <property type="term" value="P:DNA-templated transcription"/>
    <property type="evidence" value="ECO:0007669"/>
    <property type="project" value="InterPro"/>
</dbReference>
<dbReference type="PANTHER" id="PTHR47338">
    <property type="entry name" value="ZN(II)2CYS6 TRANSCRIPTION FACTOR (EUROFUNG)-RELATED"/>
    <property type="match status" value="1"/>
</dbReference>
<dbReference type="GO" id="GO:0000981">
    <property type="term" value="F:DNA-binding transcription factor activity, RNA polymerase II-specific"/>
    <property type="evidence" value="ECO:0007669"/>
    <property type="project" value="InterPro"/>
</dbReference>
<dbReference type="CDD" id="cd12148">
    <property type="entry name" value="fungal_TF_MHR"/>
    <property type="match status" value="1"/>
</dbReference>